<feature type="region of interest" description="Disordered" evidence="6">
    <location>
        <begin position="297"/>
        <end position="338"/>
    </location>
</feature>
<dbReference type="PANTHER" id="PTHR43124:SF3">
    <property type="entry name" value="CHLORAMPHENICOL EFFLUX PUMP RV0191"/>
    <property type="match status" value="1"/>
</dbReference>
<evidence type="ECO:0000256" key="1">
    <source>
        <dbReference type="ARBA" id="ARBA00004651"/>
    </source>
</evidence>
<dbReference type="PANTHER" id="PTHR43124">
    <property type="entry name" value="PURINE EFFLUX PUMP PBUE"/>
    <property type="match status" value="1"/>
</dbReference>
<dbReference type="EMBL" id="BMEQ01000025">
    <property type="protein sequence ID" value="GGG67064.1"/>
    <property type="molecule type" value="Genomic_DNA"/>
</dbReference>
<dbReference type="InterPro" id="IPR020846">
    <property type="entry name" value="MFS_dom"/>
</dbReference>
<comment type="subcellular location">
    <subcellularLocation>
        <location evidence="1">Cell membrane</location>
        <topology evidence="1">Multi-pass membrane protein</topology>
    </subcellularLocation>
</comment>
<evidence type="ECO:0000256" key="3">
    <source>
        <dbReference type="ARBA" id="ARBA00022692"/>
    </source>
</evidence>
<keyword evidence="5 7" id="KW-0472">Membrane</keyword>
<comment type="caution">
    <text evidence="9">The sequence shown here is derived from an EMBL/GenBank/DDBJ whole genome shotgun (WGS) entry which is preliminary data.</text>
</comment>
<name>A0A917LZJ0_9MICC</name>
<reference evidence="9" key="1">
    <citation type="journal article" date="2014" name="Int. J. Syst. Evol. Microbiol.">
        <title>Complete genome sequence of Corynebacterium casei LMG S-19264T (=DSM 44701T), isolated from a smear-ripened cheese.</title>
        <authorList>
            <consortium name="US DOE Joint Genome Institute (JGI-PGF)"/>
            <person name="Walter F."/>
            <person name="Albersmeier A."/>
            <person name="Kalinowski J."/>
            <person name="Ruckert C."/>
        </authorList>
    </citation>
    <scope>NUCLEOTIDE SEQUENCE</scope>
    <source>
        <strain evidence="9">CGMCC 1.12187</strain>
    </source>
</reference>
<proteinExistence type="predicted"/>
<evidence type="ECO:0000256" key="7">
    <source>
        <dbReference type="SAM" id="Phobius"/>
    </source>
</evidence>
<dbReference type="Proteomes" id="UP000638848">
    <property type="component" value="Unassembled WGS sequence"/>
</dbReference>
<evidence type="ECO:0000256" key="6">
    <source>
        <dbReference type="SAM" id="MobiDB-lite"/>
    </source>
</evidence>
<sequence>MLAGLAAILGPLAGGQLARVTDWRGLFLFLAGAGAVLLLAALVVLRETLPVHRRTGGGVRQTGRDYRRLVADPLFLGAVLITGFLNAALFAYLSGATYVLQGHYGLSPQGYALAFGLNSLGFMVFGHVAGRLAERWSQRGTLVIGIAMCAAGAAGLLATGLLDLPLIAIVVSLLSLVSGVAVTTPPTTSLALQDYPQLAGTASSLLGLARFALGGLAAPLVGVAGADAILPLGVVTAVSVALAVITHRTLLRGPATAPLPQPARDQALSPEGTVESGVERLADVKAGPVAVEVLDRPGPEPSLIPSVQPIPHPHHTRRTLCAPSTPMPLRPRPHRWSR</sequence>
<feature type="transmembrane region" description="Helical" evidence="7">
    <location>
        <begin position="25"/>
        <end position="45"/>
    </location>
</feature>
<accession>A0A917LZJ0</accession>
<feature type="domain" description="Major facilitator superfamily (MFS) profile" evidence="8">
    <location>
        <begin position="1"/>
        <end position="251"/>
    </location>
</feature>
<feature type="transmembrane region" description="Helical" evidence="7">
    <location>
        <begin position="228"/>
        <end position="245"/>
    </location>
</feature>
<keyword evidence="10" id="KW-1185">Reference proteome</keyword>
<evidence type="ECO:0000259" key="8">
    <source>
        <dbReference type="PROSITE" id="PS50850"/>
    </source>
</evidence>
<dbReference type="AlphaFoldDB" id="A0A917LZJ0"/>
<dbReference type="PROSITE" id="PS50850">
    <property type="entry name" value="MFS"/>
    <property type="match status" value="1"/>
</dbReference>
<dbReference type="Pfam" id="PF07690">
    <property type="entry name" value="MFS_1"/>
    <property type="match status" value="1"/>
</dbReference>
<evidence type="ECO:0000256" key="4">
    <source>
        <dbReference type="ARBA" id="ARBA00022989"/>
    </source>
</evidence>
<evidence type="ECO:0000313" key="10">
    <source>
        <dbReference type="Proteomes" id="UP000638848"/>
    </source>
</evidence>
<dbReference type="Gene3D" id="1.20.1720.10">
    <property type="entry name" value="Multidrug resistance protein D"/>
    <property type="match status" value="1"/>
</dbReference>
<evidence type="ECO:0000256" key="5">
    <source>
        <dbReference type="ARBA" id="ARBA00023136"/>
    </source>
</evidence>
<gene>
    <name evidence="9" type="ORF">GCM10011374_34060</name>
</gene>
<dbReference type="InterPro" id="IPR050189">
    <property type="entry name" value="MFS_Efflux_Transporters"/>
</dbReference>
<dbReference type="SUPFAM" id="SSF103473">
    <property type="entry name" value="MFS general substrate transporter"/>
    <property type="match status" value="1"/>
</dbReference>
<keyword evidence="3 7" id="KW-0812">Transmembrane</keyword>
<feature type="transmembrane region" description="Helical" evidence="7">
    <location>
        <begin position="166"/>
        <end position="186"/>
    </location>
</feature>
<reference evidence="9" key="2">
    <citation type="submission" date="2020-09" db="EMBL/GenBank/DDBJ databases">
        <authorList>
            <person name="Sun Q."/>
            <person name="Zhou Y."/>
        </authorList>
    </citation>
    <scope>NUCLEOTIDE SEQUENCE</scope>
    <source>
        <strain evidence="9">CGMCC 1.12187</strain>
    </source>
</reference>
<feature type="transmembrane region" description="Helical" evidence="7">
    <location>
        <begin position="74"/>
        <end position="99"/>
    </location>
</feature>
<dbReference type="RefSeq" id="WP_308738238.1">
    <property type="nucleotide sequence ID" value="NZ_BMEQ01000025.1"/>
</dbReference>
<feature type="region of interest" description="Disordered" evidence="6">
    <location>
        <begin position="254"/>
        <end position="275"/>
    </location>
</feature>
<keyword evidence="4 7" id="KW-1133">Transmembrane helix</keyword>
<feature type="transmembrane region" description="Helical" evidence="7">
    <location>
        <begin position="198"/>
        <end position="222"/>
    </location>
</feature>
<protein>
    <recommendedName>
        <fullName evidence="8">Major facilitator superfamily (MFS) profile domain-containing protein</fullName>
    </recommendedName>
</protein>
<evidence type="ECO:0000256" key="2">
    <source>
        <dbReference type="ARBA" id="ARBA00022475"/>
    </source>
</evidence>
<dbReference type="GO" id="GO:0005886">
    <property type="term" value="C:plasma membrane"/>
    <property type="evidence" value="ECO:0007669"/>
    <property type="project" value="UniProtKB-SubCell"/>
</dbReference>
<keyword evidence="2" id="KW-1003">Cell membrane</keyword>
<feature type="transmembrane region" description="Helical" evidence="7">
    <location>
        <begin position="111"/>
        <end position="130"/>
    </location>
</feature>
<organism evidence="9 10">
    <name type="scientific">Kocuria dechangensis</name>
    <dbReference type="NCBI Taxonomy" id="1176249"/>
    <lineage>
        <taxon>Bacteria</taxon>
        <taxon>Bacillati</taxon>
        <taxon>Actinomycetota</taxon>
        <taxon>Actinomycetes</taxon>
        <taxon>Micrococcales</taxon>
        <taxon>Micrococcaceae</taxon>
        <taxon>Kocuria</taxon>
    </lineage>
</organism>
<dbReference type="InterPro" id="IPR036259">
    <property type="entry name" value="MFS_trans_sf"/>
</dbReference>
<evidence type="ECO:0000313" key="9">
    <source>
        <dbReference type="EMBL" id="GGG67064.1"/>
    </source>
</evidence>
<dbReference type="InterPro" id="IPR011701">
    <property type="entry name" value="MFS"/>
</dbReference>
<feature type="transmembrane region" description="Helical" evidence="7">
    <location>
        <begin position="142"/>
        <end position="160"/>
    </location>
</feature>
<dbReference type="GO" id="GO:0022857">
    <property type="term" value="F:transmembrane transporter activity"/>
    <property type="evidence" value="ECO:0007669"/>
    <property type="project" value="InterPro"/>
</dbReference>